<protein>
    <submittedName>
        <fullName evidence="1">Unannotated protein</fullName>
    </submittedName>
</protein>
<organism evidence="1">
    <name type="scientific">freshwater metagenome</name>
    <dbReference type="NCBI Taxonomy" id="449393"/>
    <lineage>
        <taxon>unclassified sequences</taxon>
        <taxon>metagenomes</taxon>
        <taxon>ecological metagenomes</taxon>
    </lineage>
</organism>
<gene>
    <name evidence="1" type="ORF">UFOPK3733_01460</name>
</gene>
<proteinExistence type="predicted"/>
<evidence type="ECO:0000313" key="1">
    <source>
        <dbReference type="EMBL" id="CAB4943930.1"/>
    </source>
</evidence>
<name>A0A6J7JK88_9ZZZZ</name>
<dbReference type="AlphaFoldDB" id="A0A6J7JK88"/>
<accession>A0A6J7JK88</accession>
<dbReference type="EMBL" id="CAFBNC010000080">
    <property type="protein sequence ID" value="CAB4943930.1"/>
    <property type="molecule type" value="Genomic_DNA"/>
</dbReference>
<sequence length="174" mass="18711">MGKHRAVFESVASHHPCILQRGDRGDGLDPAHCMNGNWPTCVVQFTDTNGQSHRVESEHFVGEEFRRADAGPSRDISIGIGSEQQQMLGNIATGSRAPEQFETAGAEIDGRIGDPGDTEGCEFATHGREVGSGDPYLFGEPRIAPMQPSGGTTGLVTFDTRVVACQRVDTGERR</sequence>
<reference evidence="1" key="1">
    <citation type="submission" date="2020-05" db="EMBL/GenBank/DDBJ databases">
        <authorList>
            <person name="Chiriac C."/>
            <person name="Salcher M."/>
            <person name="Ghai R."/>
            <person name="Kavagutti S V."/>
        </authorList>
    </citation>
    <scope>NUCLEOTIDE SEQUENCE</scope>
</reference>